<evidence type="ECO:0000259" key="1">
    <source>
        <dbReference type="Pfam" id="PF07700"/>
    </source>
</evidence>
<protein>
    <submittedName>
        <fullName evidence="2">Heme-NO-binding protein</fullName>
    </submittedName>
</protein>
<dbReference type="RefSeq" id="WP_132693956.1">
    <property type="nucleotide sequence ID" value="NZ_SLVM01000005.1"/>
</dbReference>
<dbReference type="Proteomes" id="UP000295277">
    <property type="component" value="Unassembled WGS sequence"/>
</dbReference>
<evidence type="ECO:0000313" key="2">
    <source>
        <dbReference type="EMBL" id="TCM86161.1"/>
    </source>
</evidence>
<evidence type="ECO:0000313" key="3">
    <source>
        <dbReference type="Proteomes" id="UP000295277"/>
    </source>
</evidence>
<dbReference type="PANTHER" id="PTHR45655">
    <property type="entry name" value="GUANYLATE CYCLASE SOLUBLE SUBUNIT BETA-2"/>
    <property type="match status" value="1"/>
</dbReference>
<feature type="domain" description="Heme NO-binding" evidence="1">
    <location>
        <begin position="2"/>
        <end position="156"/>
    </location>
</feature>
<keyword evidence="3" id="KW-1185">Reference proteome</keyword>
<dbReference type="SUPFAM" id="SSF111126">
    <property type="entry name" value="Ligand-binding domain in the NO signalling and Golgi transport"/>
    <property type="match status" value="1"/>
</dbReference>
<gene>
    <name evidence="2" type="ORF">EV216_105126</name>
</gene>
<dbReference type="OrthoDB" id="981203at2"/>
<dbReference type="InterPro" id="IPR011644">
    <property type="entry name" value="Heme_NO-bd"/>
</dbReference>
<dbReference type="PANTHER" id="PTHR45655:SF13">
    <property type="entry name" value="SOLUBLE GUANYLATE CYCLASE GCY-32-RELATED"/>
    <property type="match status" value="1"/>
</dbReference>
<comment type="caution">
    <text evidence="2">The sequence shown here is derived from an EMBL/GenBank/DDBJ whole genome shotgun (WGS) entry which is preliminary data.</text>
</comment>
<dbReference type="GO" id="GO:0020037">
    <property type="term" value="F:heme binding"/>
    <property type="evidence" value="ECO:0007669"/>
    <property type="project" value="InterPro"/>
</dbReference>
<dbReference type="InterPro" id="IPR024096">
    <property type="entry name" value="NO_sig/Golgi_transp_ligand-bd"/>
</dbReference>
<sequence length="194" mass="21369">MHGLVNRAIQCFLSETYGRECWTRVARAAEVDPGGFEAMMSYADELTEAVLESAVARLDLPREMILEDLGTFLVSHPDLEPLRRLLRFGGETFLDFLFSLDDLPERARLAVPDLELPELELAEDAEGGFAIRCKGSWPGAEFVLQGMLRAMADDYGALVLLDVVDREGGEATVTISLLDSAFHEGRSFSLAGDL</sequence>
<accession>A0A4R1YY29</accession>
<organism evidence="2 3">
    <name type="scientific">Rhodovulum steppense</name>
    <dbReference type="NCBI Taxonomy" id="540251"/>
    <lineage>
        <taxon>Bacteria</taxon>
        <taxon>Pseudomonadati</taxon>
        <taxon>Pseudomonadota</taxon>
        <taxon>Alphaproteobacteria</taxon>
        <taxon>Rhodobacterales</taxon>
        <taxon>Paracoccaceae</taxon>
        <taxon>Rhodovulum</taxon>
    </lineage>
</organism>
<dbReference type="EMBL" id="SLVM01000005">
    <property type="protein sequence ID" value="TCM86161.1"/>
    <property type="molecule type" value="Genomic_DNA"/>
</dbReference>
<reference evidence="2 3" key="1">
    <citation type="submission" date="2019-03" db="EMBL/GenBank/DDBJ databases">
        <title>Genomic Encyclopedia of Type Strains, Phase IV (KMG-IV): sequencing the most valuable type-strain genomes for metagenomic binning, comparative biology and taxonomic classification.</title>
        <authorList>
            <person name="Goeker M."/>
        </authorList>
    </citation>
    <scope>NUCLEOTIDE SEQUENCE [LARGE SCALE GENOMIC DNA]</scope>
    <source>
        <strain evidence="2 3">DSM 21153</strain>
    </source>
</reference>
<proteinExistence type="predicted"/>
<dbReference type="AlphaFoldDB" id="A0A4R1YY29"/>
<name>A0A4R1YY29_9RHOB</name>
<dbReference type="Pfam" id="PF07700">
    <property type="entry name" value="HNOB"/>
    <property type="match status" value="1"/>
</dbReference>
<dbReference type="InterPro" id="IPR038158">
    <property type="entry name" value="H-NOX_domain_sf"/>
</dbReference>
<dbReference type="Gene3D" id="3.90.1520.10">
    <property type="entry name" value="H-NOX domain"/>
    <property type="match status" value="1"/>
</dbReference>